<reference evidence="1 2" key="1">
    <citation type="journal article" date="2014" name="Genome Biol. Evol.">
        <title>The secreted proteins of Achlya hypogyna and Thraustotheca clavata identify the ancestral oomycete secretome and reveal gene acquisitions by horizontal gene transfer.</title>
        <authorList>
            <person name="Misner I."/>
            <person name="Blouin N."/>
            <person name="Leonard G."/>
            <person name="Richards T.A."/>
            <person name="Lane C.E."/>
        </authorList>
    </citation>
    <scope>NUCLEOTIDE SEQUENCE [LARGE SCALE GENOMIC DNA]</scope>
    <source>
        <strain evidence="1 2">ATCC 34112</strain>
    </source>
</reference>
<dbReference type="EMBL" id="JNBS01000321">
    <property type="protein sequence ID" value="OQS06627.1"/>
    <property type="molecule type" value="Genomic_DNA"/>
</dbReference>
<evidence type="ECO:0000313" key="1">
    <source>
        <dbReference type="EMBL" id="OQS06627.1"/>
    </source>
</evidence>
<dbReference type="InterPro" id="IPR043136">
    <property type="entry name" value="B30.2/SPRY_sf"/>
</dbReference>
<evidence type="ECO:0000313" key="2">
    <source>
        <dbReference type="Proteomes" id="UP000243217"/>
    </source>
</evidence>
<proteinExistence type="predicted"/>
<gene>
    <name evidence="1" type="ORF">THRCLA_01338</name>
</gene>
<dbReference type="Gene3D" id="2.60.120.920">
    <property type="match status" value="1"/>
</dbReference>
<comment type="caution">
    <text evidence="1">The sequence shown here is derived from an EMBL/GenBank/DDBJ whole genome shotgun (WGS) entry which is preliminary data.</text>
</comment>
<keyword evidence="2" id="KW-1185">Reference proteome</keyword>
<dbReference type="Proteomes" id="UP000243217">
    <property type="component" value="Unassembled WGS sequence"/>
</dbReference>
<protein>
    <submittedName>
        <fullName evidence="1">Uncharacterized protein</fullName>
    </submittedName>
</protein>
<dbReference type="OrthoDB" id="74712at2759"/>
<organism evidence="1 2">
    <name type="scientific">Thraustotheca clavata</name>
    <dbReference type="NCBI Taxonomy" id="74557"/>
    <lineage>
        <taxon>Eukaryota</taxon>
        <taxon>Sar</taxon>
        <taxon>Stramenopiles</taxon>
        <taxon>Oomycota</taxon>
        <taxon>Saprolegniomycetes</taxon>
        <taxon>Saprolegniales</taxon>
        <taxon>Achlyaceae</taxon>
        <taxon>Thraustotheca</taxon>
    </lineage>
</organism>
<name>A0A1W0A8J1_9STRA</name>
<accession>A0A1W0A8J1</accession>
<sequence length="1360" mass="154393">MKIRGFESHGHELLFLRDKDDNEGEFSVAECSETVQGRWCTAVAASAMEKAVHFEILESCQGIVVGVVNGAMREGTGVGRTGNSYGLNALGEFLHCGKSVPSQLSFETYDSISIVLDLDEEGPAGRGTLTFYRHRPGRNSVIVLAFSGVYQRSDTAFIPVVQFQYPKERVRLLWDYDAALQPPHELHAIPEAMVGAADIISFTKLKSLKALWNASRGAPLDSNVLSLIIAQLPNLTHENIEIVLAIMCNIVTRASTPVVPPSAVQTLYDLIDLLPDSNTLPWILVQLVDQTPSDTNLQPLLTVLNHTNDLYAQQGYIAILLHSQIHTIPLPTLSLNSPLLEAAWAWIAHDVERESSRENTCVQVLQNNLRLKSFMFDTMKQIPQSNLNSSRTDAMNHVLATLIKTDLAPSDRKEMHPDFAVKHWVDLHNSFQSIQRRRSYSSDYLSSLSVIRQILLHHRLLVQEVVTERRQWSLPPDDLTFNFAELPIVQRLLYSLYSSPQMLALVLSHSGYLNQLPINQIKNMANFIVCSLWSSASGNQHLHTIRIAHFLNEIQMTYVLGTEVARAFARSRYKGQCFWRKQMQATVNWLIHDGSAVHDKIVLEFISCELALQLLRSIQELTCSTDIIYLLAALKTEESMIELCVIWVSCMLQVPEWLLPNHVTPERAQSVLTKFKHIISEDYLRHALKNINLENAIRQIEMPTDSIEDPPTICFSLYGFEILQILQAAAISFGRINFDTDLYKDLESTFLQPTLSSQSIEGIVTQNPFVMTVVMSQALPSSSSIESKYIPLAEKVVELFHAPLISQKLPLLNSLNGLKPLQEMWLNLSPLTLELSLQKLLFEIIDLSQAFPDISIQEFLGILNAILAFQESQVVYFEKFITYATCLKATIEEENRFWTEYLENSRQHRFAARDSVIEFVTDAKAKLKSFEVAPCQCRLTLNKYHECETCTAKLKLIKECIDLHWLGVQLELSHTMNNSVRELYTLHQQSIQYFVSPKQSSSSEAIPQSIRDPFSLLPLAFSNVYIANGWNDHIIVERLHSTEWPKWRKWLYQALYAHVRMILFPSLLQDSVFYDQLVLLELLLPSDLHLDQISSIAFWTQKLILAMEQSLVPTQAQEQLQVFVAVCPQSLMTACVVKARPRWLFSVLRTCYVWAQLLSPTPLEFAAFVATEGWHDLLITGLLTFQEKDGDWAVYTHERLQRNLVPRYFLDKALRHIPSERLQRFLSASAQFQEQFTLHENSAIVVQSSPLDAQVPAHELVLHCGCDPDLVNGILTDLSTLSSSDLVRLLNLTHDMNPQLQFGFLWSLAKAVLQELQQREDIPIQLRCMLRHLYCIQQLGFSSGYDTSGGDINDLLAFAM</sequence>